<evidence type="ECO:0000313" key="3">
    <source>
        <dbReference type="Proteomes" id="UP000324222"/>
    </source>
</evidence>
<dbReference type="Proteomes" id="UP000324222">
    <property type="component" value="Unassembled WGS sequence"/>
</dbReference>
<gene>
    <name evidence="2" type="ORF">E2C01_073342</name>
</gene>
<comment type="caution">
    <text evidence="2">The sequence shown here is derived from an EMBL/GenBank/DDBJ whole genome shotgun (WGS) entry which is preliminary data.</text>
</comment>
<keyword evidence="3" id="KW-1185">Reference proteome</keyword>
<name>A0A5B7IDQ5_PORTR</name>
<accession>A0A5B7IDQ5</accession>
<evidence type="ECO:0000256" key="1">
    <source>
        <dbReference type="SAM" id="MobiDB-lite"/>
    </source>
</evidence>
<sequence length="122" mass="14198">MDDTPAEPAKLPSPATHQGVVLHEVPFLCHQQGPKRRLARLDLAPHKPPKPYQREEQHVDSIHQPQDWPRKKQDQQEPANHLILEPHWGARLHASSFHRDLKTPWKHLPQWESVPYSLLGPR</sequence>
<reference evidence="2 3" key="1">
    <citation type="submission" date="2019-05" db="EMBL/GenBank/DDBJ databases">
        <title>Another draft genome of Portunus trituberculatus and its Hox gene families provides insights of decapod evolution.</title>
        <authorList>
            <person name="Jeong J.-H."/>
            <person name="Song I."/>
            <person name="Kim S."/>
            <person name="Choi T."/>
            <person name="Kim D."/>
            <person name="Ryu S."/>
            <person name="Kim W."/>
        </authorList>
    </citation>
    <scope>NUCLEOTIDE SEQUENCE [LARGE SCALE GENOMIC DNA]</scope>
    <source>
        <tissue evidence="2">Muscle</tissue>
    </source>
</reference>
<evidence type="ECO:0000313" key="2">
    <source>
        <dbReference type="EMBL" id="MPC78844.1"/>
    </source>
</evidence>
<proteinExistence type="predicted"/>
<protein>
    <submittedName>
        <fullName evidence="2">Uncharacterized protein</fullName>
    </submittedName>
</protein>
<feature type="region of interest" description="Disordered" evidence="1">
    <location>
        <begin position="38"/>
        <end position="79"/>
    </location>
</feature>
<dbReference type="EMBL" id="VSRR010049516">
    <property type="protein sequence ID" value="MPC78844.1"/>
    <property type="molecule type" value="Genomic_DNA"/>
</dbReference>
<dbReference type="AlphaFoldDB" id="A0A5B7IDQ5"/>
<feature type="compositionally biased region" description="Basic and acidic residues" evidence="1">
    <location>
        <begin position="52"/>
        <end position="61"/>
    </location>
</feature>
<organism evidence="2 3">
    <name type="scientific">Portunus trituberculatus</name>
    <name type="common">Swimming crab</name>
    <name type="synonym">Neptunus trituberculatus</name>
    <dbReference type="NCBI Taxonomy" id="210409"/>
    <lineage>
        <taxon>Eukaryota</taxon>
        <taxon>Metazoa</taxon>
        <taxon>Ecdysozoa</taxon>
        <taxon>Arthropoda</taxon>
        <taxon>Crustacea</taxon>
        <taxon>Multicrustacea</taxon>
        <taxon>Malacostraca</taxon>
        <taxon>Eumalacostraca</taxon>
        <taxon>Eucarida</taxon>
        <taxon>Decapoda</taxon>
        <taxon>Pleocyemata</taxon>
        <taxon>Brachyura</taxon>
        <taxon>Eubrachyura</taxon>
        <taxon>Portunoidea</taxon>
        <taxon>Portunidae</taxon>
        <taxon>Portuninae</taxon>
        <taxon>Portunus</taxon>
    </lineage>
</organism>